<evidence type="ECO:0000313" key="1">
    <source>
        <dbReference type="EMBL" id="STZ27610.1"/>
    </source>
</evidence>
<proteinExistence type="predicted"/>
<accession>A0A378RPN9</accession>
<evidence type="ECO:0000313" key="2">
    <source>
        <dbReference type="Proteomes" id="UP000255024"/>
    </source>
</evidence>
<name>A0A378RPN9_MYROD</name>
<gene>
    <name evidence="1" type="ORF">NCTC11179_01146</name>
</gene>
<keyword evidence="2" id="KW-1185">Reference proteome</keyword>
<reference evidence="1 2" key="1">
    <citation type="submission" date="2018-06" db="EMBL/GenBank/DDBJ databases">
        <authorList>
            <consortium name="Pathogen Informatics"/>
            <person name="Doyle S."/>
        </authorList>
    </citation>
    <scope>NUCLEOTIDE SEQUENCE [LARGE SCALE GENOMIC DNA]</scope>
    <source>
        <strain evidence="1 2">NCTC11179</strain>
    </source>
</reference>
<protein>
    <submittedName>
        <fullName evidence="1">Uncharacterized protein</fullName>
    </submittedName>
</protein>
<dbReference type="EMBL" id="UGQL01000001">
    <property type="protein sequence ID" value="STZ27610.1"/>
    <property type="molecule type" value="Genomic_DNA"/>
</dbReference>
<sequence length="43" mass="5231">MKRKKGERIKGISGCDEMKGYEYLLPSAKRIDYYYYKSFFCYT</sequence>
<organism evidence="1 2">
    <name type="scientific">Myroides odoratus</name>
    <name type="common">Flavobacterium odoratum</name>
    <dbReference type="NCBI Taxonomy" id="256"/>
    <lineage>
        <taxon>Bacteria</taxon>
        <taxon>Pseudomonadati</taxon>
        <taxon>Bacteroidota</taxon>
        <taxon>Flavobacteriia</taxon>
        <taxon>Flavobacteriales</taxon>
        <taxon>Flavobacteriaceae</taxon>
        <taxon>Myroides</taxon>
    </lineage>
</organism>
<dbReference type="AlphaFoldDB" id="A0A378RPN9"/>
<dbReference type="Proteomes" id="UP000255024">
    <property type="component" value="Unassembled WGS sequence"/>
</dbReference>